<evidence type="ECO:0000313" key="14">
    <source>
        <dbReference type="Proteomes" id="UP000249169"/>
    </source>
</evidence>
<reference evidence="13 14" key="1">
    <citation type="submission" date="2018-05" db="EMBL/GenBank/DDBJ databases">
        <title>Lujinxingia marina gen. nov. sp. nov., a new facultative anaerobic member of the class Deltaproteobacteria, and proposal of Lujinxingaceae fam. nov.</title>
        <authorList>
            <person name="Li C.-M."/>
        </authorList>
    </citation>
    <scope>NUCLEOTIDE SEQUENCE [LARGE SCALE GENOMIC DNA]</scope>
    <source>
        <strain evidence="13 14">B210</strain>
    </source>
</reference>
<feature type="domain" description="Beta-ketoacyl-[acyl-carrier-protein] synthase III C-terminal" evidence="11">
    <location>
        <begin position="316"/>
        <end position="399"/>
    </location>
</feature>
<dbReference type="GO" id="GO:0006633">
    <property type="term" value="P:fatty acid biosynthetic process"/>
    <property type="evidence" value="ECO:0007669"/>
    <property type="project" value="UniProtKB-KW"/>
</dbReference>
<organism evidence="13 14">
    <name type="scientific">Lujinxingia litoralis</name>
    <dbReference type="NCBI Taxonomy" id="2211119"/>
    <lineage>
        <taxon>Bacteria</taxon>
        <taxon>Deltaproteobacteria</taxon>
        <taxon>Bradymonadales</taxon>
        <taxon>Lujinxingiaceae</taxon>
        <taxon>Lujinxingia</taxon>
    </lineage>
</organism>
<dbReference type="Gene3D" id="3.40.47.10">
    <property type="match status" value="2"/>
</dbReference>
<gene>
    <name evidence="13" type="ORF">DL240_02255</name>
</gene>
<evidence type="ECO:0000256" key="5">
    <source>
        <dbReference type="ARBA" id="ARBA00022679"/>
    </source>
</evidence>
<keyword evidence="7" id="KW-0443">Lipid metabolism</keyword>
<evidence type="ECO:0000256" key="2">
    <source>
        <dbReference type="ARBA" id="ARBA00008642"/>
    </source>
</evidence>
<accession>A0A328C8W3</accession>
<proteinExistence type="inferred from homology"/>
<dbReference type="PANTHER" id="PTHR34069:SF2">
    <property type="entry name" value="BETA-KETOACYL-[ACYL-CARRIER-PROTEIN] SYNTHASE III"/>
    <property type="match status" value="1"/>
</dbReference>
<evidence type="ECO:0000256" key="8">
    <source>
        <dbReference type="ARBA" id="ARBA00023160"/>
    </source>
</evidence>
<dbReference type="InterPro" id="IPR013751">
    <property type="entry name" value="ACP_syn_III_N"/>
</dbReference>
<evidence type="ECO:0000256" key="7">
    <source>
        <dbReference type="ARBA" id="ARBA00023098"/>
    </source>
</evidence>
<keyword evidence="9" id="KW-0012">Acyltransferase</keyword>
<dbReference type="Proteomes" id="UP000249169">
    <property type="component" value="Unassembled WGS sequence"/>
</dbReference>
<name>A0A328C8W3_9DELT</name>
<dbReference type="PANTHER" id="PTHR34069">
    <property type="entry name" value="3-OXOACYL-[ACYL-CARRIER-PROTEIN] SYNTHASE 3"/>
    <property type="match status" value="1"/>
</dbReference>
<feature type="domain" description="Beta-ketoacyl-[acyl-carrier-protein] synthase III N-terminal" evidence="12">
    <location>
        <begin position="175"/>
        <end position="258"/>
    </location>
</feature>
<dbReference type="GO" id="GO:0004315">
    <property type="term" value="F:3-oxoacyl-[acyl-carrier-protein] synthase activity"/>
    <property type="evidence" value="ECO:0007669"/>
    <property type="project" value="InterPro"/>
</dbReference>
<evidence type="ECO:0000313" key="13">
    <source>
        <dbReference type="EMBL" id="RAL25057.1"/>
    </source>
</evidence>
<evidence type="ECO:0000256" key="10">
    <source>
        <dbReference type="SAM" id="MobiDB-lite"/>
    </source>
</evidence>
<keyword evidence="4" id="KW-0444">Lipid biosynthesis</keyword>
<keyword evidence="3" id="KW-0963">Cytoplasm</keyword>
<dbReference type="GO" id="GO:0044550">
    <property type="term" value="P:secondary metabolite biosynthetic process"/>
    <property type="evidence" value="ECO:0007669"/>
    <property type="project" value="TreeGrafter"/>
</dbReference>
<protein>
    <submittedName>
        <fullName evidence="13">3-oxoacyl-ACP synthase</fullName>
    </submittedName>
</protein>
<dbReference type="InterPro" id="IPR016039">
    <property type="entry name" value="Thiolase-like"/>
</dbReference>
<evidence type="ECO:0000259" key="11">
    <source>
        <dbReference type="Pfam" id="PF08541"/>
    </source>
</evidence>
<dbReference type="SUPFAM" id="SSF53901">
    <property type="entry name" value="Thiolase-like"/>
    <property type="match status" value="1"/>
</dbReference>
<dbReference type="InterPro" id="IPR013747">
    <property type="entry name" value="ACP_syn_III_C"/>
</dbReference>
<evidence type="ECO:0000259" key="12">
    <source>
        <dbReference type="Pfam" id="PF08545"/>
    </source>
</evidence>
<keyword evidence="8" id="KW-0275">Fatty acid biosynthesis</keyword>
<dbReference type="InterPro" id="IPR004655">
    <property type="entry name" value="FabH"/>
</dbReference>
<evidence type="ECO:0000256" key="6">
    <source>
        <dbReference type="ARBA" id="ARBA00022832"/>
    </source>
</evidence>
<dbReference type="NCBIfam" id="NF006829">
    <property type="entry name" value="PRK09352.1"/>
    <property type="match status" value="1"/>
</dbReference>
<evidence type="ECO:0000256" key="1">
    <source>
        <dbReference type="ARBA" id="ARBA00005189"/>
    </source>
</evidence>
<comment type="pathway">
    <text evidence="1">Lipid metabolism.</text>
</comment>
<keyword evidence="14" id="KW-1185">Reference proteome</keyword>
<comment type="caution">
    <text evidence="13">The sequence shown here is derived from an EMBL/GenBank/DDBJ whole genome shotgun (WGS) entry which is preliminary data.</text>
</comment>
<evidence type="ECO:0000256" key="9">
    <source>
        <dbReference type="ARBA" id="ARBA00023315"/>
    </source>
</evidence>
<dbReference type="CDD" id="cd00830">
    <property type="entry name" value="KAS_III"/>
    <property type="match status" value="1"/>
</dbReference>
<dbReference type="Pfam" id="PF08545">
    <property type="entry name" value="ACP_syn_III"/>
    <property type="match status" value="1"/>
</dbReference>
<dbReference type="AlphaFoldDB" id="A0A328C8W3"/>
<dbReference type="Pfam" id="PF08541">
    <property type="entry name" value="ACP_syn_III_C"/>
    <property type="match status" value="1"/>
</dbReference>
<dbReference type="NCBIfam" id="TIGR00747">
    <property type="entry name" value="fabH"/>
    <property type="match status" value="1"/>
</dbReference>
<feature type="region of interest" description="Disordered" evidence="10">
    <location>
        <begin position="1"/>
        <end position="23"/>
    </location>
</feature>
<keyword evidence="5" id="KW-0808">Transferase</keyword>
<keyword evidence="6" id="KW-0276">Fatty acid metabolism</keyword>
<sequence>MGSSLMHDSSVEGRCSAGGGSDRRWQLGSGALRRLERVARGARPAKLALHRTPGQAPAFEDRRTMSSLVSGARISGTGRALPARQVTNAELASQLGSSHEWMVTRTGIHTRYFIGPGESNTSLALEASRAALADAGVAPTELDAIVFATLSPDMVFPGNGVLLQEALGVAPIPAIDVRNQCSGFLYALSVAQAWVLSGMYRRVLVVGSEVHSTGLDMSPRGRNVSLLFGDGAGAVVVEARTEESRGRGALEPVELGADGRGARLLYCDRPGAAAHPSITVEDLEAGRHFAQMDGRPVFRRAVELLSEKVSAIIASHQLDPAQVVLVAHQSNRRINELVAQRAAIPEARVMHTIEQWGNTTAGSIPMALDLARRQGTVKPGDPVIMAAFGSGLTWGTALMWG</sequence>
<dbReference type="EMBL" id="QHKO01000001">
    <property type="protein sequence ID" value="RAL25057.1"/>
    <property type="molecule type" value="Genomic_DNA"/>
</dbReference>
<evidence type="ECO:0000256" key="4">
    <source>
        <dbReference type="ARBA" id="ARBA00022516"/>
    </source>
</evidence>
<evidence type="ECO:0000256" key="3">
    <source>
        <dbReference type="ARBA" id="ARBA00022490"/>
    </source>
</evidence>
<comment type="similarity">
    <text evidence="2">Belongs to the thiolase-like superfamily. FabH family.</text>
</comment>